<gene>
    <name evidence="2" type="ORF">GGR17_003055</name>
</gene>
<organism evidence="2 3">
    <name type="scientific">Actibacterium naphthalenivorans</name>
    <dbReference type="NCBI Taxonomy" id="1614693"/>
    <lineage>
        <taxon>Bacteria</taxon>
        <taxon>Pseudomonadati</taxon>
        <taxon>Pseudomonadota</taxon>
        <taxon>Alphaproteobacteria</taxon>
        <taxon>Rhodobacterales</taxon>
        <taxon>Roseobacteraceae</taxon>
        <taxon>Actibacterium</taxon>
    </lineage>
</organism>
<dbReference type="EMBL" id="JACIEQ010000004">
    <property type="protein sequence ID" value="MBB4023233.1"/>
    <property type="molecule type" value="Genomic_DNA"/>
</dbReference>
<dbReference type="Pfam" id="PF07045">
    <property type="entry name" value="DUF1330"/>
    <property type="match status" value="1"/>
</dbReference>
<dbReference type="AlphaFoldDB" id="A0A840CEI2"/>
<dbReference type="InterPro" id="IPR010753">
    <property type="entry name" value="DUF1330"/>
</dbReference>
<evidence type="ECO:0000259" key="1">
    <source>
        <dbReference type="Pfam" id="PF07045"/>
    </source>
</evidence>
<name>A0A840CEI2_9RHOB</name>
<evidence type="ECO:0000313" key="3">
    <source>
        <dbReference type="Proteomes" id="UP000585681"/>
    </source>
</evidence>
<evidence type="ECO:0000313" key="2">
    <source>
        <dbReference type="EMBL" id="MBB4023233.1"/>
    </source>
</evidence>
<dbReference type="Gene3D" id="3.30.70.100">
    <property type="match status" value="1"/>
</dbReference>
<feature type="domain" description="DUF1330" evidence="1">
    <location>
        <begin position="3"/>
        <end position="93"/>
    </location>
</feature>
<accession>A0A840CEI2</accession>
<dbReference type="InterPro" id="IPR011008">
    <property type="entry name" value="Dimeric_a/b-barrel"/>
</dbReference>
<dbReference type="SUPFAM" id="SSF54909">
    <property type="entry name" value="Dimeric alpha+beta barrel"/>
    <property type="match status" value="1"/>
</dbReference>
<keyword evidence="3" id="KW-1185">Reference proteome</keyword>
<dbReference type="Proteomes" id="UP000585681">
    <property type="component" value="Unassembled WGS sequence"/>
</dbReference>
<reference evidence="2" key="1">
    <citation type="submission" date="2020-08" db="EMBL/GenBank/DDBJ databases">
        <title>Genomic Encyclopedia of Type Strains, Phase IV (KMG-IV): sequencing the most valuable type-strain genomes for metagenomic binning, comparative biology and taxonomic classification.</title>
        <authorList>
            <person name="Goeker M."/>
        </authorList>
    </citation>
    <scope>NUCLEOTIDE SEQUENCE [LARGE SCALE GENOMIC DNA]</scope>
    <source>
        <strain evidence="2">DSM 105040</strain>
    </source>
</reference>
<comment type="caution">
    <text evidence="2">The sequence shown here is derived from an EMBL/GenBank/DDBJ whole genome shotgun (WGS) entry which is preliminary data.</text>
</comment>
<dbReference type="RefSeq" id="WP_054539164.1">
    <property type="nucleotide sequence ID" value="NZ_JACIEQ010000004.1"/>
</dbReference>
<dbReference type="PANTHER" id="PTHR41521:SF4">
    <property type="entry name" value="BLR0684 PROTEIN"/>
    <property type="match status" value="1"/>
</dbReference>
<sequence>MPHYVVVQLIVKDADAFAAYRAKGGAALAKHGGQPIAGGPEIEVLEDTGAGPSTCLIVAFPDAEAARAWINDPELAEVHAMRRDGAQTTILLLPPIG</sequence>
<protein>
    <submittedName>
        <fullName evidence="2">Uncharacterized protein (DUF1330 family)</fullName>
    </submittedName>
</protein>
<dbReference type="PANTHER" id="PTHR41521">
    <property type="match status" value="1"/>
</dbReference>
<proteinExistence type="predicted"/>